<dbReference type="OrthoDB" id="3597533at2759"/>
<evidence type="ECO:0000256" key="1">
    <source>
        <dbReference type="SAM" id="MobiDB-lite"/>
    </source>
</evidence>
<proteinExistence type="predicted"/>
<feature type="compositionally biased region" description="Basic and acidic residues" evidence="1">
    <location>
        <begin position="92"/>
        <end position="105"/>
    </location>
</feature>
<comment type="caution">
    <text evidence="2">The sequence shown here is derived from an EMBL/GenBank/DDBJ whole genome shotgun (WGS) entry which is preliminary data.</text>
</comment>
<dbReference type="EMBL" id="PEDP01000735">
    <property type="protein sequence ID" value="POS85083.1"/>
    <property type="molecule type" value="Genomic_DNA"/>
</dbReference>
<name>A0A2S4PSS0_9PEZI</name>
<reference evidence="2 3" key="1">
    <citation type="submission" date="2017-10" db="EMBL/GenBank/DDBJ databases">
        <title>Development of genomic resources for the powdery mildew, Erysiphe pulchra.</title>
        <authorList>
            <person name="Wadl P.A."/>
            <person name="Mack B.M."/>
            <person name="Moore G."/>
            <person name="Beltz S.B."/>
        </authorList>
    </citation>
    <scope>NUCLEOTIDE SEQUENCE [LARGE SCALE GENOMIC DNA]</scope>
    <source>
        <strain evidence="2">Cflorida</strain>
    </source>
</reference>
<keyword evidence="3" id="KW-1185">Reference proteome</keyword>
<feature type="region of interest" description="Disordered" evidence="1">
    <location>
        <begin position="663"/>
        <end position="688"/>
    </location>
</feature>
<protein>
    <submittedName>
        <fullName evidence="2">Uncharacterized protein</fullName>
    </submittedName>
</protein>
<feature type="compositionally biased region" description="Basic and acidic residues" evidence="1">
    <location>
        <begin position="677"/>
        <end position="686"/>
    </location>
</feature>
<dbReference type="Proteomes" id="UP000237438">
    <property type="component" value="Unassembled WGS sequence"/>
</dbReference>
<evidence type="ECO:0000313" key="2">
    <source>
        <dbReference type="EMBL" id="POS85083.1"/>
    </source>
</evidence>
<feature type="compositionally biased region" description="Polar residues" evidence="1">
    <location>
        <begin position="134"/>
        <end position="151"/>
    </location>
</feature>
<feature type="compositionally biased region" description="Basic and acidic residues" evidence="1">
    <location>
        <begin position="116"/>
        <end position="129"/>
    </location>
</feature>
<feature type="compositionally biased region" description="Polar residues" evidence="1">
    <location>
        <begin position="279"/>
        <end position="307"/>
    </location>
</feature>
<evidence type="ECO:0000313" key="3">
    <source>
        <dbReference type="Proteomes" id="UP000237438"/>
    </source>
</evidence>
<organism evidence="2 3">
    <name type="scientific">Erysiphe pulchra</name>
    <dbReference type="NCBI Taxonomy" id="225359"/>
    <lineage>
        <taxon>Eukaryota</taxon>
        <taxon>Fungi</taxon>
        <taxon>Dikarya</taxon>
        <taxon>Ascomycota</taxon>
        <taxon>Pezizomycotina</taxon>
        <taxon>Leotiomycetes</taxon>
        <taxon>Erysiphales</taxon>
        <taxon>Erysiphaceae</taxon>
        <taxon>Erysiphe</taxon>
    </lineage>
</organism>
<sequence length="738" mass="83580">MSLICKGKSTRKVRYQSRISSSTSSASLSSRPRSKVCKVTKNLPFSTRQKRNSFSSVCLPLIKSHNLASLINRFENLDNVTTSTITGLSPFRSRELSRRPKKDQITNRCSDPDLEISNRVEETRGKDLGDVPNQYENTSVYSKSPKPQSKVNLDPDKKISQTQQSKSNFVDEEAVKKNFQGYRRRLNFTSEASTQIVFNDNNRVISMQEKIRFFDGSATAIESNKSGFCEITRAKSKLEDVQESRDINKKNNLETWQKQVIAQTSSINPSKTISERLSKQNSAFDPKTTNQLSTKRSPKNCSFSVSTEPAEIPYKSNGKTGLRSMYPKKNKNSSVCSADFDKLQKRDLEQDVGEDLQIKYGSLNTKLNMKSLSRKPSNKIEALFRQSMDQTHDTSENNQNHMNGSCLSPKIKLECHKREDQKNKMMTQKEINAEKEAKFFNTRQKFEIKILPEESIKKDNCLSDEQGTYALQPSKQDKKLSRVFIDRPPSYSSESLLKRYRNTKTELVSPEVVENFAVAETPLVTSGMRKKTGVTQENLQKKNSTSSSTLCRDKEVQNIPINTQGAVFSLPEKMAPVASSSLVGEKVKQFENIKSLRASGVFSTKRSITRRLNRSLREFFEYWGSHEKMREKNESSSIDELGDSCEEFQCFETKRKKSKGILKLNAASSKNPPKAKNIKEHSEKSSDSSSLDEMDVWIIKKVNCGLKQPKPLRAVEIKSMVLLCSSFGCGSKTNSIPI</sequence>
<accession>A0A2S4PSS0</accession>
<feature type="region of interest" description="Disordered" evidence="1">
    <location>
        <begin position="267"/>
        <end position="334"/>
    </location>
</feature>
<dbReference type="AlphaFoldDB" id="A0A2S4PSS0"/>
<gene>
    <name evidence="2" type="ORF">EPUL_003108</name>
</gene>
<feature type="region of interest" description="Disordered" evidence="1">
    <location>
        <begin position="88"/>
        <end position="167"/>
    </location>
</feature>